<evidence type="ECO:0000256" key="1">
    <source>
        <dbReference type="ARBA" id="ARBA00023015"/>
    </source>
</evidence>
<dbReference type="InterPro" id="IPR010982">
    <property type="entry name" value="Lambda_DNA-bd_dom_sf"/>
</dbReference>
<dbReference type="Proteomes" id="UP000619260">
    <property type="component" value="Unassembled WGS sequence"/>
</dbReference>
<keyword evidence="2" id="KW-0238">DNA-binding</keyword>
<dbReference type="PANTHER" id="PTHR46797">
    <property type="entry name" value="HTH-TYPE TRANSCRIPTIONAL REGULATOR"/>
    <property type="match status" value="1"/>
</dbReference>
<dbReference type="GO" id="GO:0003677">
    <property type="term" value="F:DNA binding"/>
    <property type="evidence" value="ECO:0007669"/>
    <property type="project" value="UniProtKB-KW"/>
</dbReference>
<sequence length="425" mass="45978">MNDFDLLPQPALGERLRRLRLQRGLKQADLADNGGLSTSYVSRIESGSRSVNLHMAQTLAARLGVDVSIFQVSREAYLSRVLAEGQRALAATNLAAARELFTDAYARAARTSLAVQWSVRAGLVLALRGLGAHDEWLRYQRELVELAHEAASPALLTEAYVGLSEGLRRSGRIGEAYAAARTAADHADDPEVPDDQRMLARLALVATESETGRAFDADRHAQDLLAELGGDLPGALRAQVLWVVAEVETDRGRGAEGIRLMRDAVLALPTGQDPVLWVRLRMALVSLTLRAGRSLDEETHEWFAAAAGVVRVLAIPVYLAQLDLLAARIAFAEGRYEEARTRCEEALERAPLLSFQARTRARMLHARTGAHLGERAPAIKAIRSIAEELDEVGARDLAAEAWRLLAELALDGTDGTDGTAGAAPA</sequence>
<comment type="caution">
    <text evidence="6">The sequence shown here is derived from an EMBL/GenBank/DDBJ whole genome shotgun (WGS) entry which is preliminary data.</text>
</comment>
<feature type="domain" description="HTH cro/C1-type" evidence="5">
    <location>
        <begin position="16"/>
        <end position="70"/>
    </location>
</feature>
<dbReference type="CDD" id="cd00093">
    <property type="entry name" value="HTH_XRE"/>
    <property type="match status" value="1"/>
</dbReference>
<dbReference type="PROSITE" id="PS50943">
    <property type="entry name" value="HTH_CROC1"/>
    <property type="match status" value="1"/>
</dbReference>
<dbReference type="InterPro" id="IPR011990">
    <property type="entry name" value="TPR-like_helical_dom_sf"/>
</dbReference>
<accession>A0A8J4DTR7</accession>
<evidence type="ECO:0000313" key="6">
    <source>
        <dbReference type="EMBL" id="GIJ50500.1"/>
    </source>
</evidence>
<dbReference type="SUPFAM" id="SSF48452">
    <property type="entry name" value="TPR-like"/>
    <property type="match status" value="1"/>
</dbReference>
<keyword evidence="4" id="KW-0175">Coiled coil</keyword>
<proteinExistence type="predicted"/>
<dbReference type="PANTHER" id="PTHR46797:SF23">
    <property type="entry name" value="HTH-TYPE TRANSCRIPTIONAL REGULATOR SUTR"/>
    <property type="match status" value="1"/>
</dbReference>
<protein>
    <recommendedName>
        <fullName evidence="5">HTH cro/C1-type domain-containing protein</fullName>
    </recommendedName>
</protein>
<gene>
    <name evidence="6" type="ORF">Val02_73860</name>
</gene>
<evidence type="ECO:0000256" key="3">
    <source>
        <dbReference type="ARBA" id="ARBA00023163"/>
    </source>
</evidence>
<keyword evidence="1" id="KW-0805">Transcription regulation</keyword>
<dbReference type="GO" id="GO:0005829">
    <property type="term" value="C:cytosol"/>
    <property type="evidence" value="ECO:0007669"/>
    <property type="project" value="TreeGrafter"/>
</dbReference>
<dbReference type="InterPro" id="IPR050807">
    <property type="entry name" value="TransReg_Diox_bact_type"/>
</dbReference>
<evidence type="ECO:0000256" key="2">
    <source>
        <dbReference type="ARBA" id="ARBA00023125"/>
    </source>
</evidence>
<dbReference type="AlphaFoldDB" id="A0A8J4DTR7"/>
<reference evidence="6" key="1">
    <citation type="submission" date="2021-01" db="EMBL/GenBank/DDBJ databases">
        <title>Whole genome shotgun sequence of Virgisporangium aliadipatigenens NBRC 105644.</title>
        <authorList>
            <person name="Komaki H."/>
            <person name="Tamura T."/>
        </authorList>
    </citation>
    <scope>NUCLEOTIDE SEQUENCE</scope>
    <source>
        <strain evidence="6">NBRC 105644</strain>
    </source>
</reference>
<dbReference type="Gene3D" id="1.10.260.40">
    <property type="entry name" value="lambda repressor-like DNA-binding domains"/>
    <property type="match status" value="1"/>
</dbReference>
<dbReference type="EMBL" id="BOPF01000036">
    <property type="protein sequence ID" value="GIJ50500.1"/>
    <property type="molecule type" value="Genomic_DNA"/>
</dbReference>
<dbReference type="GO" id="GO:0003700">
    <property type="term" value="F:DNA-binding transcription factor activity"/>
    <property type="evidence" value="ECO:0007669"/>
    <property type="project" value="TreeGrafter"/>
</dbReference>
<dbReference type="InterPro" id="IPR001387">
    <property type="entry name" value="Cro/C1-type_HTH"/>
</dbReference>
<feature type="coiled-coil region" evidence="4">
    <location>
        <begin position="322"/>
        <end position="349"/>
    </location>
</feature>
<evidence type="ECO:0000313" key="7">
    <source>
        <dbReference type="Proteomes" id="UP000619260"/>
    </source>
</evidence>
<dbReference type="Gene3D" id="1.25.40.10">
    <property type="entry name" value="Tetratricopeptide repeat domain"/>
    <property type="match status" value="1"/>
</dbReference>
<evidence type="ECO:0000259" key="5">
    <source>
        <dbReference type="PROSITE" id="PS50943"/>
    </source>
</evidence>
<dbReference type="SMART" id="SM00530">
    <property type="entry name" value="HTH_XRE"/>
    <property type="match status" value="1"/>
</dbReference>
<keyword evidence="7" id="KW-1185">Reference proteome</keyword>
<dbReference type="SUPFAM" id="SSF47413">
    <property type="entry name" value="lambda repressor-like DNA-binding domains"/>
    <property type="match status" value="1"/>
</dbReference>
<keyword evidence="3" id="KW-0804">Transcription</keyword>
<evidence type="ECO:0000256" key="4">
    <source>
        <dbReference type="SAM" id="Coils"/>
    </source>
</evidence>
<dbReference type="RefSeq" id="WP_239153622.1">
    <property type="nucleotide sequence ID" value="NZ_BOPF01000036.1"/>
</dbReference>
<name>A0A8J4DTR7_9ACTN</name>
<organism evidence="6 7">
    <name type="scientific">Virgisporangium aliadipatigenens</name>
    <dbReference type="NCBI Taxonomy" id="741659"/>
    <lineage>
        <taxon>Bacteria</taxon>
        <taxon>Bacillati</taxon>
        <taxon>Actinomycetota</taxon>
        <taxon>Actinomycetes</taxon>
        <taxon>Micromonosporales</taxon>
        <taxon>Micromonosporaceae</taxon>
        <taxon>Virgisporangium</taxon>
    </lineage>
</organism>
<dbReference type="Pfam" id="PF01381">
    <property type="entry name" value="HTH_3"/>
    <property type="match status" value="1"/>
</dbReference>